<feature type="domain" description="YhcG N-terminal" evidence="2">
    <location>
        <begin position="17"/>
        <end position="152"/>
    </location>
</feature>
<gene>
    <name evidence="3" type="ORF">EJ913_29800</name>
</gene>
<keyword evidence="4" id="KW-1185">Reference proteome</keyword>
<dbReference type="Pfam" id="PF06250">
    <property type="entry name" value="YhcG_C"/>
    <property type="match status" value="1"/>
</dbReference>
<dbReference type="Gene3D" id="3.40.1350.10">
    <property type="match status" value="1"/>
</dbReference>
<dbReference type="Proteomes" id="UP000280346">
    <property type="component" value="Unassembled WGS sequence"/>
</dbReference>
<organism evidence="3 4">
    <name type="scientific">Azospirillum doebereinerae</name>
    <dbReference type="NCBI Taxonomy" id="92933"/>
    <lineage>
        <taxon>Bacteria</taxon>
        <taxon>Pseudomonadati</taxon>
        <taxon>Pseudomonadota</taxon>
        <taxon>Alphaproteobacteria</taxon>
        <taxon>Rhodospirillales</taxon>
        <taxon>Azospirillaceae</taxon>
        <taxon>Azospirillum</taxon>
    </lineage>
</organism>
<dbReference type="GO" id="GO:0003676">
    <property type="term" value="F:nucleic acid binding"/>
    <property type="evidence" value="ECO:0007669"/>
    <property type="project" value="InterPro"/>
</dbReference>
<proteinExistence type="predicted"/>
<dbReference type="AlphaFoldDB" id="A0A433IZV0"/>
<dbReference type="PANTHER" id="PTHR30547">
    <property type="entry name" value="UNCHARACTERIZED PROTEIN YHCG-RELATED"/>
    <property type="match status" value="1"/>
</dbReference>
<sequence>MAELPAPVGYTEWLVGLKARIRQAQARAMQAVNAEQTLLYWEIGRDILDRQEKQGWGAKVIDRLAIDLKGEFPGERGFSPRNLKYMRSFADAWPDRRFVQGVLARMPWWTQIALLDKLKDQELRIWYAKAAIQNGWTRNVLVLQIESELHKRQGGAVTNFTRTLPPPDSEMAQQALKDPYNFEFMSISAMAHERHLEAGLIENLKRFLIELGMGFAFVGSQYHLEVGGQDYYLDLVFFHLKLKRYVVIDLKMDDFAPEYVGKMNFYLAVLDDLKREPYMAPSIGLILCKSRNRTVVEYALRDAAKPIGVAEYTVQVRLAEELPPDLARDLPTVEQIEQVLVLEESPLDDGALPEN</sequence>
<feature type="domain" description="YhcG PDDEXK nuclease" evidence="1">
    <location>
        <begin position="173"/>
        <end position="331"/>
    </location>
</feature>
<dbReference type="InterPro" id="IPR041527">
    <property type="entry name" value="YhcG_N"/>
</dbReference>
<reference evidence="3 4" key="1">
    <citation type="submission" date="2018-12" db="EMBL/GenBank/DDBJ databases">
        <authorList>
            <person name="Yang Y."/>
        </authorList>
    </citation>
    <scope>NUCLEOTIDE SEQUENCE [LARGE SCALE GENOMIC DNA]</scope>
    <source>
        <strain evidence="3 4">GSF71</strain>
    </source>
</reference>
<dbReference type="InterPro" id="IPR011856">
    <property type="entry name" value="tRNA_endonuc-like_dom_sf"/>
</dbReference>
<dbReference type="InterPro" id="IPR009362">
    <property type="entry name" value="YhcG_C"/>
</dbReference>
<evidence type="ECO:0000259" key="2">
    <source>
        <dbReference type="Pfam" id="PF17761"/>
    </source>
</evidence>
<dbReference type="InterPro" id="IPR053148">
    <property type="entry name" value="PD-DEXK-like_domain"/>
</dbReference>
<dbReference type="PANTHER" id="PTHR30547:SF0">
    <property type="entry name" value="BLR8175 PROTEIN"/>
    <property type="match status" value="1"/>
</dbReference>
<dbReference type="Pfam" id="PF17761">
    <property type="entry name" value="DUF1016_N"/>
    <property type="match status" value="1"/>
</dbReference>
<evidence type="ECO:0000313" key="4">
    <source>
        <dbReference type="Proteomes" id="UP000280346"/>
    </source>
</evidence>
<accession>A0A433IZV0</accession>
<comment type="caution">
    <text evidence="3">The sequence shown here is derived from an EMBL/GenBank/DDBJ whole genome shotgun (WGS) entry which is preliminary data.</text>
</comment>
<name>A0A433IZV0_9PROT</name>
<dbReference type="EMBL" id="RZIJ01000045">
    <property type="protein sequence ID" value="RUQ61423.1"/>
    <property type="molecule type" value="Genomic_DNA"/>
</dbReference>
<protein>
    <submittedName>
        <fullName evidence="3">DUF1016 domain-containing protein</fullName>
    </submittedName>
</protein>
<evidence type="ECO:0000313" key="3">
    <source>
        <dbReference type="EMBL" id="RUQ61423.1"/>
    </source>
</evidence>
<evidence type="ECO:0000259" key="1">
    <source>
        <dbReference type="Pfam" id="PF06250"/>
    </source>
</evidence>
<dbReference type="OrthoDB" id="9801263at2"/>